<dbReference type="EMBL" id="JAAAHW010003692">
    <property type="protein sequence ID" value="KAF9981491.1"/>
    <property type="molecule type" value="Genomic_DNA"/>
</dbReference>
<feature type="domain" description="Coenzyme PQQ synthesis protein F-like C-terminal lobe" evidence="13">
    <location>
        <begin position="833"/>
        <end position="933"/>
    </location>
</feature>
<dbReference type="InterPro" id="IPR054734">
    <property type="entry name" value="PqqF-like_C_4"/>
</dbReference>
<dbReference type="Pfam" id="PF00675">
    <property type="entry name" value="Peptidase_M16"/>
    <property type="match status" value="1"/>
</dbReference>
<dbReference type="GO" id="GO:0005829">
    <property type="term" value="C:cytosol"/>
    <property type="evidence" value="ECO:0007669"/>
    <property type="project" value="TreeGrafter"/>
</dbReference>
<dbReference type="GO" id="GO:0043171">
    <property type="term" value="P:peptide catabolic process"/>
    <property type="evidence" value="ECO:0007669"/>
    <property type="project" value="TreeGrafter"/>
</dbReference>
<dbReference type="AlphaFoldDB" id="A0A9P6M956"/>
<evidence type="ECO:0000256" key="1">
    <source>
        <dbReference type="ARBA" id="ARBA00001947"/>
    </source>
</evidence>
<dbReference type="Pfam" id="PF05193">
    <property type="entry name" value="Peptidase_M16_C"/>
    <property type="match status" value="1"/>
</dbReference>
<feature type="domain" description="Peptidase M16 middle/third" evidence="12">
    <location>
        <begin position="384"/>
        <end position="688"/>
    </location>
</feature>
<dbReference type="FunFam" id="3.30.830.10:FF:000005">
    <property type="entry name" value="nardilysin isoform X1"/>
    <property type="match status" value="1"/>
</dbReference>
<keyword evidence="3" id="KW-0645">Protease</keyword>
<feature type="domain" description="Peptidase M16 C-terminal" evidence="11">
    <location>
        <begin position="199"/>
        <end position="369"/>
    </location>
</feature>
<dbReference type="InterPro" id="IPR032632">
    <property type="entry name" value="Peptidase_M16_M"/>
</dbReference>
<comment type="cofactor">
    <cofactor evidence="1">
        <name>Zn(2+)</name>
        <dbReference type="ChEBI" id="CHEBI:29105"/>
    </cofactor>
</comment>
<dbReference type="GO" id="GO:0046872">
    <property type="term" value="F:metal ion binding"/>
    <property type="evidence" value="ECO:0007669"/>
    <property type="project" value="UniProtKB-KW"/>
</dbReference>
<comment type="similarity">
    <text evidence="2 8">Belongs to the peptidase M16 family.</text>
</comment>
<proteinExistence type="inferred from homology"/>
<dbReference type="InterPro" id="IPR007863">
    <property type="entry name" value="Peptidase_M16_C"/>
</dbReference>
<dbReference type="GO" id="GO:0051603">
    <property type="term" value="P:proteolysis involved in protein catabolic process"/>
    <property type="evidence" value="ECO:0007669"/>
    <property type="project" value="TreeGrafter"/>
</dbReference>
<feature type="domain" description="Peptidase M16 N-terminal" evidence="10">
    <location>
        <begin position="50"/>
        <end position="139"/>
    </location>
</feature>
<evidence type="ECO:0000256" key="3">
    <source>
        <dbReference type="ARBA" id="ARBA00022670"/>
    </source>
</evidence>
<keyword evidence="4" id="KW-0479">Metal-binding</keyword>
<dbReference type="PROSITE" id="PS00143">
    <property type="entry name" value="INSULINASE"/>
    <property type="match status" value="1"/>
</dbReference>
<dbReference type="InterPro" id="IPR050626">
    <property type="entry name" value="Peptidase_M16"/>
</dbReference>
<feature type="compositionally biased region" description="Low complexity" evidence="9">
    <location>
        <begin position="996"/>
        <end position="1005"/>
    </location>
</feature>
<dbReference type="GO" id="GO:0004222">
    <property type="term" value="F:metalloendopeptidase activity"/>
    <property type="evidence" value="ECO:0007669"/>
    <property type="project" value="InterPro"/>
</dbReference>
<dbReference type="Pfam" id="PF16187">
    <property type="entry name" value="Peptidase_M16_M"/>
    <property type="match status" value="1"/>
</dbReference>
<dbReference type="FunFam" id="3.30.830.10:FF:000003">
    <property type="entry name" value="Insulin-degrading enzyme"/>
    <property type="match status" value="1"/>
</dbReference>
<protein>
    <submittedName>
        <fullName evidence="14">Insulinase (Peptidase M16)</fullName>
    </submittedName>
</protein>
<evidence type="ECO:0000256" key="6">
    <source>
        <dbReference type="ARBA" id="ARBA00022833"/>
    </source>
</evidence>
<evidence type="ECO:0000313" key="15">
    <source>
        <dbReference type="Proteomes" id="UP000749646"/>
    </source>
</evidence>
<comment type="caution">
    <text evidence="14">The sequence shown here is derived from an EMBL/GenBank/DDBJ whole genome shotgun (WGS) entry which is preliminary data.</text>
</comment>
<dbReference type="Gene3D" id="3.30.830.10">
    <property type="entry name" value="Metalloenzyme, LuxS/M16 peptidase-like"/>
    <property type="match status" value="4"/>
</dbReference>
<dbReference type="GO" id="GO:0005739">
    <property type="term" value="C:mitochondrion"/>
    <property type="evidence" value="ECO:0007669"/>
    <property type="project" value="TreeGrafter"/>
</dbReference>
<feature type="region of interest" description="Disordered" evidence="9">
    <location>
        <begin position="990"/>
        <end position="1015"/>
    </location>
</feature>
<keyword evidence="7" id="KW-0482">Metalloprotease</keyword>
<evidence type="ECO:0000259" key="11">
    <source>
        <dbReference type="Pfam" id="PF05193"/>
    </source>
</evidence>
<evidence type="ECO:0000259" key="12">
    <source>
        <dbReference type="Pfam" id="PF16187"/>
    </source>
</evidence>
<accession>A0A9P6M956</accession>
<dbReference type="SUPFAM" id="SSF63411">
    <property type="entry name" value="LuxS/MPP-like metallohydrolase"/>
    <property type="match status" value="4"/>
</dbReference>
<evidence type="ECO:0000256" key="9">
    <source>
        <dbReference type="SAM" id="MobiDB-lite"/>
    </source>
</evidence>
<evidence type="ECO:0000256" key="8">
    <source>
        <dbReference type="RuleBase" id="RU004447"/>
    </source>
</evidence>
<evidence type="ECO:0000259" key="10">
    <source>
        <dbReference type="Pfam" id="PF00675"/>
    </source>
</evidence>
<dbReference type="Proteomes" id="UP000749646">
    <property type="component" value="Unassembled WGS sequence"/>
</dbReference>
<reference evidence="14" key="1">
    <citation type="journal article" date="2020" name="Fungal Divers.">
        <title>Resolving the Mortierellaceae phylogeny through synthesis of multi-gene phylogenetics and phylogenomics.</title>
        <authorList>
            <person name="Vandepol N."/>
            <person name="Liber J."/>
            <person name="Desiro A."/>
            <person name="Na H."/>
            <person name="Kennedy M."/>
            <person name="Barry K."/>
            <person name="Grigoriev I.V."/>
            <person name="Miller A.N."/>
            <person name="O'Donnell K."/>
            <person name="Stajich J.E."/>
            <person name="Bonito G."/>
        </authorList>
    </citation>
    <scope>NUCLEOTIDE SEQUENCE</scope>
    <source>
        <strain evidence="14">MES-2147</strain>
    </source>
</reference>
<organism evidence="14 15">
    <name type="scientific">Modicella reniformis</name>
    <dbReference type="NCBI Taxonomy" id="1440133"/>
    <lineage>
        <taxon>Eukaryota</taxon>
        <taxon>Fungi</taxon>
        <taxon>Fungi incertae sedis</taxon>
        <taxon>Mucoromycota</taxon>
        <taxon>Mortierellomycotina</taxon>
        <taxon>Mortierellomycetes</taxon>
        <taxon>Mortierellales</taxon>
        <taxon>Mortierellaceae</taxon>
        <taxon>Modicella</taxon>
    </lineage>
</organism>
<dbReference type="InterPro" id="IPR001431">
    <property type="entry name" value="Pept_M16_Zn_BS"/>
</dbReference>
<dbReference type="InterPro" id="IPR011765">
    <property type="entry name" value="Pept_M16_N"/>
</dbReference>
<evidence type="ECO:0000256" key="5">
    <source>
        <dbReference type="ARBA" id="ARBA00022801"/>
    </source>
</evidence>
<keyword evidence="5" id="KW-0378">Hydrolase</keyword>
<evidence type="ECO:0000256" key="4">
    <source>
        <dbReference type="ARBA" id="ARBA00022723"/>
    </source>
</evidence>
<evidence type="ECO:0000313" key="14">
    <source>
        <dbReference type="EMBL" id="KAF9981491.1"/>
    </source>
</evidence>
<dbReference type="OrthoDB" id="952271at2759"/>
<gene>
    <name evidence="14" type="primary">IDE1_1</name>
    <name evidence="14" type="ORF">BGZ65_003872</name>
</gene>
<keyword evidence="6" id="KW-0862">Zinc</keyword>
<dbReference type="FunFam" id="3.30.830.10:FF:000012">
    <property type="entry name" value="Protease 3"/>
    <property type="match status" value="1"/>
</dbReference>
<evidence type="ECO:0000256" key="2">
    <source>
        <dbReference type="ARBA" id="ARBA00007261"/>
    </source>
</evidence>
<evidence type="ECO:0000259" key="13">
    <source>
        <dbReference type="Pfam" id="PF22456"/>
    </source>
</evidence>
<keyword evidence="15" id="KW-1185">Reference proteome</keyword>
<dbReference type="PANTHER" id="PTHR43690:SF18">
    <property type="entry name" value="INSULIN-DEGRADING ENZYME-RELATED"/>
    <property type="match status" value="1"/>
</dbReference>
<evidence type="ECO:0000256" key="7">
    <source>
        <dbReference type="ARBA" id="ARBA00023049"/>
    </source>
</evidence>
<name>A0A9P6M956_9FUNG</name>
<dbReference type="Pfam" id="PF22456">
    <property type="entry name" value="PqqF-like_C_4"/>
    <property type="match status" value="1"/>
</dbReference>
<dbReference type="InterPro" id="IPR011249">
    <property type="entry name" value="Metalloenz_LuxS/M16"/>
</dbReference>
<dbReference type="PANTHER" id="PTHR43690">
    <property type="entry name" value="NARDILYSIN"/>
    <property type="match status" value="1"/>
</dbReference>
<sequence>MQQAFDIKTLPDGFEPSKDGTHAVFTRPIETSPNDERSYRLLRLRNDMEVLVMHDPKADKAAAAMDVHVGHLSDPDNLQGLAHFLEHLLFLGTTKYPTDNDYKQYLSLHAGKSNASTSLDHTTYHFEVGHEHLEGALDSCTEREIRAVNYEFKRNLQVDTRRLFQLGKHLSSRDHPYWHFGTGNLQTLQEDPKREGIDSREELIQFYHTYYSSSIMRLVILGQDSLDQLAGWVVDKFSDVRNLGISPPAYFNPPLTSKELLTTVFVKPIKDLRSLEIKFLLPDMTQYYTVQPIRYVTQLIGHEGKGSILSLLKRQGWANSLSAGSSSAGIGFEFFKITVNLTKEGLLHHEDITVIIFQYIQMLRQEGVKSYFWDEITSLASMRFRFKEMVPASTYVTEVARTLQKGYAPEWVLSGSDLIRTHEPNLVMNILHKLSIHEWRSQVVTQDTTVVPGGMFTQVERWYGVEYHVEQVSLELMKRLETLSVHPDLHMPAPNDYIPKNFDTGKPPTSTSISPPPLTHPILIKHTPLTRIWHKKDDTFWVPKVNLHFLFKSPIVSLSPSNQVKSALYVELIKDILTEQVYEAGLAGLSYSLHCTIVGFILSVEGYNDKVSLLVQKLVETMKTTFSTDDNNNNNNSDEDENRFWRVKDLLERSLQDCQLNNPSIQAPYFMRYLNAERMWTWLERLEELESITPESLRRFCPEMLARIHIEGLIHGNMDQGQVLQISEMVEQILAPTRPLIPSELVSLRSFIVPEGCRAVYQRNMSDPSNLNSAVEYYIQIGGGGSGTSPLLPMATTTTTTTTTMTTTSPVAATAAAVVAVVQRTQRALVQIMAQIICEPCFNQLRTIEQLGYIVHSDFCPYSGGTLGVRISVQSDRDPIYVEKRIEHFLRERIGSLFLKTMTETEFQKQVQSLIQKKLEKHKNLKQESTAYWEQIKSGYYDFEEIQEDVQEMRKVTLEMMKTLFQDSVSPDASYGKKLSVHIRSLKLPPPPPPLSLSSSSSSSPGTDNGEKGDDCVLREGTVMIKDMVAFKAKLELSRAPYPVIDLLRYSKL</sequence>